<keyword evidence="2" id="KW-0378">Hydrolase</keyword>
<organism evidence="5 6">
    <name type="scientific">Lysinibacillus piscis</name>
    <dbReference type="NCBI Taxonomy" id="2518931"/>
    <lineage>
        <taxon>Bacteria</taxon>
        <taxon>Bacillati</taxon>
        <taxon>Bacillota</taxon>
        <taxon>Bacilli</taxon>
        <taxon>Bacillales</taxon>
        <taxon>Bacillaceae</taxon>
        <taxon>Lysinibacillus</taxon>
    </lineage>
</organism>
<gene>
    <name evidence="5" type="primary">yrrO</name>
    <name evidence="5" type="ORF">LYSBPC_16410</name>
</gene>
<reference evidence="5" key="1">
    <citation type="submission" date="2022-08" db="EMBL/GenBank/DDBJ databases">
        <title>Draft genome sequence of Lysinibacillus sp. strain KH24.</title>
        <authorList>
            <person name="Kanbe H."/>
            <person name="Itoh H."/>
        </authorList>
    </citation>
    <scope>NUCLEOTIDE SEQUENCE</scope>
    <source>
        <strain evidence="5">KH24</strain>
    </source>
</reference>
<dbReference type="InterPro" id="IPR051454">
    <property type="entry name" value="RNA/ubiquinone_mod_enzymes"/>
</dbReference>
<keyword evidence="6" id="KW-1185">Reference proteome</keyword>
<protein>
    <submittedName>
        <fullName evidence="5">Protease YrrO</fullName>
    </submittedName>
</protein>
<proteinExistence type="inferred from homology"/>
<evidence type="ECO:0000313" key="6">
    <source>
        <dbReference type="Proteomes" id="UP001065593"/>
    </source>
</evidence>
<name>A0ABQ5NJP8_9BACI</name>
<dbReference type="EMBL" id="BRZA01000002">
    <property type="protein sequence ID" value="GLC88514.1"/>
    <property type="molecule type" value="Genomic_DNA"/>
</dbReference>
<comment type="caution">
    <text evidence="5">The sequence shown here is derived from an EMBL/GenBank/DDBJ whole genome shotgun (WGS) entry which is preliminary data.</text>
</comment>
<dbReference type="Pfam" id="PF16325">
    <property type="entry name" value="Peptidase_U32_C"/>
    <property type="match status" value="1"/>
</dbReference>
<evidence type="ECO:0000259" key="4">
    <source>
        <dbReference type="Pfam" id="PF16325"/>
    </source>
</evidence>
<feature type="domain" description="Peptidase family U32 C-terminal" evidence="4">
    <location>
        <begin position="341"/>
        <end position="422"/>
    </location>
</feature>
<dbReference type="RefSeq" id="WP_264988278.1">
    <property type="nucleotide sequence ID" value="NZ_BRZA01000002.1"/>
</dbReference>
<keyword evidence="1 5" id="KW-0645">Protease</keyword>
<dbReference type="InterPro" id="IPR032525">
    <property type="entry name" value="Peptidase_U32_C"/>
</dbReference>
<evidence type="ECO:0000256" key="1">
    <source>
        <dbReference type="ARBA" id="ARBA00022670"/>
    </source>
</evidence>
<dbReference type="GO" id="GO:0006508">
    <property type="term" value="P:proteolysis"/>
    <property type="evidence" value="ECO:0007669"/>
    <property type="project" value="UniProtKB-KW"/>
</dbReference>
<dbReference type="Gene3D" id="2.40.30.10">
    <property type="entry name" value="Translation factors"/>
    <property type="match status" value="1"/>
</dbReference>
<dbReference type="InterPro" id="IPR001539">
    <property type="entry name" value="Peptidase_U32"/>
</dbReference>
<dbReference type="Pfam" id="PF01136">
    <property type="entry name" value="Peptidase_U32"/>
    <property type="match status" value="1"/>
</dbReference>
<dbReference type="PANTHER" id="PTHR30217">
    <property type="entry name" value="PEPTIDASE U32 FAMILY"/>
    <property type="match status" value="1"/>
</dbReference>
<dbReference type="Proteomes" id="UP001065593">
    <property type="component" value="Unassembled WGS sequence"/>
</dbReference>
<dbReference type="PROSITE" id="PS01276">
    <property type="entry name" value="PEPTIDASE_U32"/>
    <property type="match status" value="1"/>
</dbReference>
<comment type="similarity">
    <text evidence="3">Belongs to the peptidase U32 family.</text>
</comment>
<sequence length="426" mass="48438">MVFALEQNDKIREVVNGKRVITKKPELLAPAGNLEKLKVAVHYGADAVFIGGQEFGLRSNADNFSIDEMREGVEFANQYGAKVYVTTNIFAHNENMNGLAEYLQDIESAGVTGIIVADPLIIETCRAAAPKLEIHLSTQQSLSNWKAVQYWKEEGLHRVVLAREVGGEEMKMMKDNVDIEIEAFVHGAMCIAYSGRCVLSNHMTARDSNRGGCCQSCRWDYDLYELEDGEEKALFDENDVPFAMSPKDLKLIEAIPHMIELGIDSLKVEGRMKSIHYVATVTSVYRKVIDAYCADPDNFKIKREWLEELDKCANRDTAEAFFHDTPGYEEQMFGVHGRKTTYEFAGLILAHDPETKMVTMQQRNYFKPGDEVEFFGPEIDNFRFTMGEIWDEDGNSLDAARHPLQIVRFKCETPLKPQNMMRKENR</sequence>
<evidence type="ECO:0000313" key="5">
    <source>
        <dbReference type="EMBL" id="GLC88514.1"/>
    </source>
</evidence>
<evidence type="ECO:0000256" key="3">
    <source>
        <dbReference type="ARBA" id="ARBA00038374"/>
    </source>
</evidence>
<evidence type="ECO:0000256" key="2">
    <source>
        <dbReference type="ARBA" id="ARBA00022801"/>
    </source>
</evidence>
<dbReference type="PANTHER" id="PTHR30217:SF6">
    <property type="entry name" value="TRNA HYDROXYLATION PROTEIN P"/>
    <property type="match status" value="1"/>
</dbReference>
<accession>A0ABQ5NJP8</accession>
<dbReference type="GO" id="GO:0008233">
    <property type="term" value="F:peptidase activity"/>
    <property type="evidence" value="ECO:0007669"/>
    <property type="project" value="UniProtKB-KW"/>
</dbReference>